<evidence type="ECO:0000256" key="1">
    <source>
        <dbReference type="ARBA" id="ARBA00023002"/>
    </source>
</evidence>
<protein>
    <submittedName>
        <fullName evidence="2">Short-chain dehydrogenase</fullName>
    </submittedName>
</protein>
<dbReference type="GO" id="GO:0016491">
    <property type="term" value="F:oxidoreductase activity"/>
    <property type="evidence" value="ECO:0007669"/>
    <property type="project" value="UniProtKB-KW"/>
</dbReference>
<accession>A0A2C9ZMD4</accession>
<keyword evidence="3" id="KW-1185">Reference proteome</keyword>
<dbReference type="PRINTS" id="PR00081">
    <property type="entry name" value="GDHRDH"/>
</dbReference>
<name>A0A2C9ZMD4_9ACTN</name>
<evidence type="ECO:0000313" key="3">
    <source>
        <dbReference type="Proteomes" id="UP000194761"/>
    </source>
</evidence>
<comment type="caution">
    <text evidence="2">The sequence shown here is derived from an EMBL/GenBank/DDBJ whole genome shotgun (WGS) entry which is preliminary data.</text>
</comment>
<dbReference type="CDD" id="cd05327">
    <property type="entry name" value="retinol-DH_like_SDR_c_like"/>
    <property type="match status" value="1"/>
</dbReference>
<organism evidence="2 3">
    <name type="scientific">Streptosporangium minutum</name>
    <dbReference type="NCBI Taxonomy" id="569862"/>
    <lineage>
        <taxon>Bacteria</taxon>
        <taxon>Bacillati</taxon>
        <taxon>Actinomycetota</taxon>
        <taxon>Actinomycetes</taxon>
        <taxon>Streptosporangiales</taxon>
        <taxon>Streptosporangiaceae</taxon>
        <taxon>Streptosporangium</taxon>
    </lineage>
</organism>
<dbReference type="AlphaFoldDB" id="A0A2C9ZMD4"/>
<dbReference type="EMBL" id="NGFP01000037">
    <property type="protein sequence ID" value="OUC97456.1"/>
    <property type="molecule type" value="Genomic_DNA"/>
</dbReference>
<dbReference type="RefSeq" id="WP_086570900.1">
    <property type="nucleotide sequence ID" value="NZ_NGFP01000037.1"/>
</dbReference>
<dbReference type="PANTHER" id="PTHR43157:SF31">
    <property type="entry name" value="PHOSPHATIDYLINOSITOL-GLYCAN BIOSYNTHESIS CLASS F PROTEIN"/>
    <property type="match status" value="1"/>
</dbReference>
<dbReference type="PANTHER" id="PTHR43157">
    <property type="entry name" value="PHOSPHATIDYLINOSITOL-GLYCAN BIOSYNTHESIS CLASS F PROTEIN-RELATED"/>
    <property type="match status" value="1"/>
</dbReference>
<dbReference type="Pfam" id="PF00106">
    <property type="entry name" value="adh_short"/>
    <property type="match status" value="1"/>
</dbReference>
<reference evidence="2 3" key="1">
    <citation type="submission" date="2017-05" db="EMBL/GenBank/DDBJ databases">
        <title>Biotechnological potential of actinobacteria isolated from South African environments.</title>
        <authorList>
            <person name="Le Roes-Hill M."/>
            <person name="Prins A."/>
            <person name="Durrell K.A."/>
        </authorList>
    </citation>
    <scope>NUCLEOTIDE SEQUENCE [LARGE SCALE GENOMIC DNA]</scope>
    <source>
        <strain evidence="2">M26</strain>
    </source>
</reference>
<keyword evidence="1" id="KW-0560">Oxidoreductase</keyword>
<gene>
    <name evidence="2" type="ORF">CA984_10930</name>
</gene>
<evidence type="ECO:0000313" key="2">
    <source>
        <dbReference type="EMBL" id="OUC97456.1"/>
    </source>
</evidence>
<sequence length="290" mass="30551">MWTPDDIPDLTGSTAVVTGANGGIGLPTASRLAGRGARVIMTARDLARGEAAVRAIRAETPGARIELRALDLADLGSVRGFAAAFDGPIDILVNNAGIGMIPRRTTADGFEMQFGTNHLGHFALTGLLLPHLLARPGARVVTVSSDAHSLGRIDFDDLGLERRYGRFSAYGRSKLANLLFTLELQRRAGGRLLSLATHPGATATGIMKLGVLTRPANALMRLALQSPDSGAVPSLYAATSPEVTGGQFIGPGPKTLAPSPKALDETVARRLWETSEELTGVRFETITQHS</sequence>
<dbReference type="InterPro" id="IPR002347">
    <property type="entry name" value="SDR_fam"/>
</dbReference>
<dbReference type="NCBIfam" id="NF004846">
    <property type="entry name" value="PRK06197.1"/>
    <property type="match status" value="1"/>
</dbReference>
<dbReference type="Gene3D" id="3.40.50.720">
    <property type="entry name" value="NAD(P)-binding Rossmann-like Domain"/>
    <property type="match status" value="1"/>
</dbReference>
<proteinExistence type="predicted"/>
<dbReference type="SUPFAM" id="SSF51735">
    <property type="entry name" value="NAD(P)-binding Rossmann-fold domains"/>
    <property type="match status" value="1"/>
</dbReference>
<dbReference type="InterPro" id="IPR036291">
    <property type="entry name" value="NAD(P)-bd_dom_sf"/>
</dbReference>
<dbReference type="Proteomes" id="UP000194761">
    <property type="component" value="Unassembled WGS sequence"/>
</dbReference>